<proteinExistence type="inferred from homology"/>
<dbReference type="CDD" id="cd10221">
    <property type="entry name" value="ASKHA_NBD_Arp3-like"/>
    <property type="match status" value="1"/>
</dbReference>
<reference evidence="10 11" key="1">
    <citation type="submission" date="2016-03" db="EMBL/GenBank/DDBJ databases">
        <title>Trachymyrmex septentrionalis WGS genome.</title>
        <authorList>
            <person name="Nygaard S."/>
            <person name="Hu H."/>
            <person name="Boomsma J."/>
            <person name="Zhang G."/>
        </authorList>
    </citation>
    <scope>NUCLEOTIDE SEQUENCE [LARGE SCALE GENOMIC DNA]</scope>
    <source>
        <strain evidence="10">Tsep2-gDNA-1</strain>
        <tissue evidence="10">Whole body</tissue>
    </source>
</reference>
<comment type="subcellular location">
    <subcellularLocation>
        <location evidence="1">Cytoplasm</location>
        <location evidence="1">Cytoskeleton</location>
    </subcellularLocation>
</comment>
<name>A0A151JUN0_9HYME</name>
<dbReference type="GO" id="GO:0034314">
    <property type="term" value="P:Arp2/3 complex-mediated actin nucleation"/>
    <property type="evidence" value="ECO:0007669"/>
    <property type="project" value="UniProtKB-ARBA"/>
</dbReference>
<dbReference type="FunFam" id="3.30.420.40:FF:000058">
    <property type="entry name" value="Putative actin-related protein 5"/>
    <property type="match status" value="1"/>
</dbReference>
<dbReference type="PROSITE" id="PS01132">
    <property type="entry name" value="ACTINS_ACT_LIKE"/>
    <property type="match status" value="1"/>
</dbReference>
<dbReference type="EMBL" id="KQ981732">
    <property type="protein sequence ID" value="KYN36569.1"/>
    <property type="molecule type" value="Genomic_DNA"/>
</dbReference>
<dbReference type="GO" id="GO:0005524">
    <property type="term" value="F:ATP binding"/>
    <property type="evidence" value="ECO:0007669"/>
    <property type="project" value="UniProtKB-KW"/>
</dbReference>
<keyword evidence="6" id="KW-0009">Actin-binding</keyword>
<dbReference type="AlphaFoldDB" id="A0A151JUN0"/>
<dbReference type="SUPFAM" id="SSF53067">
    <property type="entry name" value="Actin-like ATPase domain"/>
    <property type="match status" value="2"/>
</dbReference>
<dbReference type="GO" id="GO:0003779">
    <property type="term" value="F:actin binding"/>
    <property type="evidence" value="ECO:0007669"/>
    <property type="project" value="UniProtKB-KW"/>
</dbReference>
<dbReference type="Gene3D" id="3.30.420.40">
    <property type="match status" value="2"/>
</dbReference>
<evidence type="ECO:0000313" key="11">
    <source>
        <dbReference type="Proteomes" id="UP000078541"/>
    </source>
</evidence>
<evidence type="ECO:0000256" key="9">
    <source>
        <dbReference type="ARBA" id="ARBA00031901"/>
    </source>
</evidence>
<sequence length="515" mass="57790">MKSATVSQEDVRHPLHPLIKPSDMIWSTSHCNNIEVRRFPVRDGCAAIAISRFSCRGHIPGVVNVRAVRRDERRGIVLVSRDHCQTFAGIRAIGSVGIMLGRLPACVIDVGTGYTKLGFAGNKEPQLTIPSAIAIKETAKVGDNNARRITKGVEDLDAYIGDEAFEATGYSVKYPVRHGLVEDWDLMEKFLQQCIFKYLRSEPEDHYFLLTEPPLNTPENREYTAEIMFESFNVPGLYIAVQAVLALAASWTAKNVEDRTLTGVVVDSGDGVTHVIPVVQGFVIGSCIKHIPIAGRDITYFIQSLLREREIGIPPEQSLETAKSIKEKHCYICPDISKEFAKYDSDPTKIKKYEGINNITKQPFVVDVGYERFLGPEIFFHPEFSNPDFTTPLNEIVDDVIQNCPIDVRRPLYSNIVLSGGSTMFKDFGRRLQRDIKKIVDTRLKLSETLSGSHITPKPIDVRVISHHKQRCAVWYGGALLASDPEFYTVCHTKKAYQEYGPGICRYNPVFHSMV</sequence>
<organism evidence="10 11">
    <name type="scientific">Trachymyrmex septentrionalis</name>
    <dbReference type="NCBI Taxonomy" id="34720"/>
    <lineage>
        <taxon>Eukaryota</taxon>
        <taxon>Metazoa</taxon>
        <taxon>Ecdysozoa</taxon>
        <taxon>Arthropoda</taxon>
        <taxon>Hexapoda</taxon>
        <taxon>Insecta</taxon>
        <taxon>Pterygota</taxon>
        <taxon>Neoptera</taxon>
        <taxon>Endopterygota</taxon>
        <taxon>Hymenoptera</taxon>
        <taxon>Apocrita</taxon>
        <taxon>Aculeata</taxon>
        <taxon>Formicoidea</taxon>
        <taxon>Formicidae</taxon>
        <taxon>Myrmicinae</taxon>
        <taxon>Trachymyrmex</taxon>
    </lineage>
</organism>
<dbReference type="Proteomes" id="UP000078541">
    <property type="component" value="Unassembled WGS sequence"/>
</dbReference>
<evidence type="ECO:0000256" key="7">
    <source>
        <dbReference type="ARBA" id="ARBA00023212"/>
    </source>
</evidence>
<evidence type="ECO:0000256" key="1">
    <source>
        <dbReference type="ARBA" id="ARBA00004245"/>
    </source>
</evidence>
<comment type="similarity">
    <text evidence="2">Belongs to the actin family. ARP3 subfamily.</text>
</comment>
<dbReference type="GO" id="GO:0031252">
    <property type="term" value="C:cell leading edge"/>
    <property type="evidence" value="ECO:0007669"/>
    <property type="project" value="UniProtKB-ARBA"/>
</dbReference>
<evidence type="ECO:0000256" key="4">
    <source>
        <dbReference type="ARBA" id="ARBA00022741"/>
    </source>
</evidence>
<dbReference type="FunFam" id="3.90.640.10:FF:000006">
    <property type="entry name" value="Actin-related protein 3 (ARP3)"/>
    <property type="match status" value="1"/>
</dbReference>
<dbReference type="InterPro" id="IPR043129">
    <property type="entry name" value="ATPase_NBD"/>
</dbReference>
<evidence type="ECO:0000256" key="5">
    <source>
        <dbReference type="ARBA" id="ARBA00022840"/>
    </source>
</evidence>
<keyword evidence="3" id="KW-0963">Cytoplasm</keyword>
<evidence type="ECO:0000256" key="6">
    <source>
        <dbReference type="ARBA" id="ARBA00023203"/>
    </source>
</evidence>
<dbReference type="GO" id="GO:0044396">
    <property type="term" value="P:actin cortical patch organization"/>
    <property type="evidence" value="ECO:0007669"/>
    <property type="project" value="UniProtKB-ARBA"/>
</dbReference>
<dbReference type="GO" id="GO:0005856">
    <property type="term" value="C:cytoskeleton"/>
    <property type="evidence" value="ECO:0007669"/>
    <property type="project" value="UniProtKB-SubCell"/>
</dbReference>
<keyword evidence="11" id="KW-1185">Reference proteome</keyword>
<protein>
    <recommendedName>
        <fullName evidence="8">Actin-related protein 3</fullName>
    </recommendedName>
    <alternativeName>
        <fullName evidence="9">Actin-like protein 3</fullName>
    </alternativeName>
</protein>
<evidence type="ECO:0000256" key="8">
    <source>
        <dbReference type="ARBA" id="ARBA00023892"/>
    </source>
</evidence>
<dbReference type="PANTHER" id="PTHR11937">
    <property type="entry name" value="ACTIN"/>
    <property type="match status" value="1"/>
</dbReference>
<evidence type="ECO:0000256" key="3">
    <source>
        <dbReference type="ARBA" id="ARBA00022490"/>
    </source>
</evidence>
<dbReference type="InterPro" id="IPR004000">
    <property type="entry name" value="Actin"/>
</dbReference>
<keyword evidence="5" id="KW-0067">ATP-binding</keyword>
<dbReference type="Pfam" id="PF00022">
    <property type="entry name" value="Actin"/>
    <property type="match status" value="1"/>
</dbReference>
<dbReference type="Gene3D" id="3.90.640.10">
    <property type="entry name" value="Actin, Chain A, domain 4"/>
    <property type="match status" value="1"/>
</dbReference>
<dbReference type="FunFam" id="3.30.420.40:FF:000029">
    <property type="entry name" value="Actin-related protein 3"/>
    <property type="match status" value="1"/>
</dbReference>
<gene>
    <name evidence="10" type="ORF">ALC56_09056</name>
</gene>
<dbReference type="InterPro" id="IPR020902">
    <property type="entry name" value="Actin/actin-like_CS"/>
</dbReference>
<accession>A0A151JUN0</accession>
<dbReference type="SMART" id="SM00268">
    <property type="entry name" value="ACTIN"/>
    <property type="match status" value="1"/>
</dbReference>
<keyword evidence="4" id="KW-0547">Nucleotide-binding</keyword>
<keyword evidence="7" id="KW-0206">Cytoskeleton</keyword>
<dbReference type="STRING" id="34720.A0A151JUN0"/>
<evidence type="ECO:0000313" key="10">
    <source>
        <dbReference type="EMBL" id="KYN36569.1"/>
    </source>
</evidence>
<evidence type="ECO:0000256" key="2">
    <source>
        <dbReference type="ARBA" id="ARBA00006681"/>
    </source>
</evidence>